<proteinExistence type="predicted"/>
<name>A0ABU3P100_9FIRM</name>
<evidence type="ECO:0000313" key="2">
    <source>
        <dbReference type="EMBL" id="MDT8902267.1"/>
    </source>
</evidence>
<protein>
    <submittedName>
        <fullName evidence="2">DUF4321 domain-containing protein</fullName>
    </submittedName>
</protein>
<accession>A0ABU3P100</accession>
<feature type="transmembrane region" description="Helical" evidence="1">
    <location>
        <begin position="63"/>
        <end position="86"/>
    </location>
</feature>
<evidence type="ECO:0000313" key="3">
    <source>
        <dbReference type="Proteomes" id="UP001254848"/>
    </source>
</evidence>
<organism evidence="2 3">
    <name type="scientific">Anaeroselena agilis</name>
    <dbReference type="NCBI Taxonomy" id="3063788"/>
    <lineage>
        <taxon>Bacteria</taxon>
        <taxon>Bacillati</taxon>
        <taxon>Bacillota</taxon>
        <taxon>Negativicutes</taxon>
        <taxon>Acetonemataceae</taxon>
        <taxon>Anaeroselena</taxon>
    </lineage>
</organism>
<evidence type="ECO:0000256" key="1">
    <source>
        <dbReference type="SAM" id="Phobius"/>
    </source>
</evidence>
<sequence>MRNVPGKSLGLVALFLALGAIIGGIIGEIIAGFPLGGVTPFLVKTYPVFDLAPATVNLYVVKFVVGLSFHPNLISLLGMVGAYFLVRRFS</sequence>
<keyword evidence="3" id="KW-1185">Reference proteome</keyword>
<keyword evidence="1" id="KW-0812">Transmembrane</keyword>
<dbReference type="EMBL" id="JAUOZS010000001">
    <property type="protein sequence ID" value="MDT8902267.1"/>
    <property type="molecule type" value="Genomic_DNA"/>
</dbReference>
<reference evidence="2 3" key="1">
    <citation type="submission" date="2023-07" db="EMBL/GenBank/DDBJ databases">
        <title>The novel representative of Negativicutes class, Anaeroselena agilis gen. nov. sp. nov.</title>
        <authorList>
            <person name="Prokofeva M.I."/>
            <person name="Elcheninov A.G."/>
            <person name="Klyukina A."/>
            <person name="Kublanov I.V."/>
            <person name="Frolov E.N."/>
            <person name="Podosokorskaya O.A."/>
        </authorList>
    </citation>
    <scope>NUCLEOTIDE SEQUENCE [LARGE SCALE GENOMIC DNA]</scope>
    <source>
        <strain evidence="2 3">4137-cl</strain>
    </source>
</reference>
<dbReference type="InterPro" id="IPR025470">
    <property type="entry name" value="DUF4321"/>
</dbReference>
<keyword evidence="1" id="KW-0472">Membrane</keyword>
<dbReference type="Proteomes" id="UP001254848">
    <property type="component" value="Unassembled WGS sequence"/>
</dbReference>
<feature type="transmembrane region" description="Helical" evidence="1">
    <location>
        <begin position="12"/>
        <end position="43"/>
    </location>
</feature>
<comment type="caution">
    <text evidence="2">The sequence shown here is derived from an EMBL/GenBank/DDBJ whole genome shotgun (WGS) entry which is preliminary data.</text>
</comment>
<gene>
    <name evidence="2" type="ORF">Q4T40_13515</name>
</gene>
<dbReference type="Pfam" id="PF14209">
    <property type="entry name" value="DUF4321"/>
    <property type="match status" value="1"/>
</dbReference>
<keyword evidence="1" id="KW-1133">Transmembrane helix</keyword>
<dbReference type="RefSeq" id="WP_413780753.1">
    <property type="nucleotide sequence ID" value="NZ_JAUOZS010000001.1"/>
</dbReference>